<reference evidence="2" key="1">
    <citation type="submission" date="2019-10" db="EMBL/GenBank/DDBJ databases">
        <title>Complete Genome Sequence of Bradyrhizobium betae type strain PL7HG1T.</title>
        <authorList>
            <person name="Bromfield E.S.P."/>
            <person name="Cloutier S."/>
        </authorList>
    </citation>
    <scope>NUCLEOTIDE SEQUENCE [LARGE SCALE GENOMIC DNA]</scope>
    <source>
        <strain evidence="2">PL7HG1</strain>
    </source>
</reference>
<evidence type="ECO:0000313" key="1">
    <source>
        <dbReference type="EMBL" id="QFI76839.1"/>
    </source>
</evidence>
<accession>A0A5P6PEQ4</accession>
<evidence type="ECO:0000313" key="2">
    <source>
        <dbReference type="Proteomes" id="UP000325641"/>
    </source>
</evidence>
<proteinExistence type="predicted"/>
<gene>
    <name evidence="1" type="ORF">F8237_33235</name>
</gene>
<dbReference type="RefSeq" id="WP_028136465.1">
    <property type="nucleotide sequence ID" value="NZ_CP044543.1"/>
</dbReference>
<evidence type="ECO:0008006" key="3">
    <source>
        <dbReference type="Google" id="ProtNLM"/>
    </source>
</evidence>
<sequence length="254" mass="29437">MPKKIERVWTALCDGVEVFRLEANEATRRVITGRRNHVVGGHYSMKMNAHIVHEGGIEERFVRVCDYVLGVKRIWAQPETIRMNVFPEFANEIYTPDFLVEHDAGFVRYEIKEWRELRPPRPAVGDEKAQRRWDDAVLLRARLRRIREAYRRAGLPFRVITERGIGLRWGDRDVVDEIAANDRWDIEPEELDRLVTALNDAGGSLPLSRCQALFEEAPHPRGVVLSRIPERIVYIDLFAPIRPETIVYKGAISC</sequence>
<dbReference type="KEGG" id="bbet:F8237_33235"/>
<organism evidence="1 2">
    <name type="scientific">Bradyrhizobium betae</name>
    <dbReference type="NCBI Taxonomy" id="244734"/>
    <lineage>
        <taxon>Bacteria</taxon>
        <taxon>Pseudomonadati</taxon>
        <taxon>Pseudomonadota</taxon>
        <taxon>Alphaproteobacteria</taxon>
        <taxon>Hyphomicrobiales</taxon>
        <taxon>Nitrobacteraceae</taxon>
        <taxon>Bradyrhizobium</taxon>
    </lineage>
</organism>
<dbReference type="Proteomes" id="UP000325641">
    <property type="component" value="Chromosome"/>
</dbReference>
<name>A0A5P6PEQ4_9BRAD</name>
<protein>
    <recommendedName>
        <fullName evidence="3">TnsA endonuclease N-terminal domain-containing protein</fullName>
    </recommendedName>
</protein>
<dbReference type="EMBL" id="CP044543">
    <property type="protein sequence ID" value="QFI76839.1"/>
    <property type="molecule type" value="Genomic_DNA"/>
</dbReference>
<dbReference type="AlphaFoldDB" id="A0A5P6PEQ4"/>
<dbReference type="OrthoDB" id="8264104at2"/>